<evidence type="ECO:0000256" key="7">
    <source>
        <dbReference type="ARBA" id="ARBA00023136"/>
    </source>
</evidence>
<name>A0A1W6ZLR5_9HYPH</name>
<comment type="subcellular location">
    <subcellularLocation>
        <location evidence="1">Cell membrane</location>
        <topology evidence="1">Multi-pass membrane protein</topology>
    </subcellularLocation>
</comment>
<dbReference type="EMBL" id="CP021112">
    <property type="protein sequence ID" value="ARP98326.1"/>
    <property type="molecule type" value="Genomic_DNA"/>
</dbReference>
<keyword evidence="6 8" id="KW-1133">Transmembrane helix</keyword>
<keyword evidence="10" id="KW-1185">Reference proteome</keyword>
<evidence type="ECO:0000256" key="4">
    <source>
        <dbReference type="ARBA" id="ARBA00022475"/>
    </source>
</evidence>
<dbReference type="PANTHER" id="PTHR34979">
    <property type="entry name" value="INNER MEMBRANE PROTEIN YGAZ"/>
    <property type="match status" value="1"/>
</dbReference>
<dbReference type="STRING" id="1235591.CAK95_03905"/>
<keyword evidence="5 8" id="KW-0812">Transmembrane</keyword>
<proteinExistence type="inferred from homology"/>
<dbReference type="Proteomes" id="UP000194137">
    <property type="component" value="Chromosome"/>
</dbReference>
<feature type="transmembrane region" description="Helical" evidence="8">
    <location>
        <begin position="54"/>
        <end position="73"/>
    </location>
</feature>
<comment type="similarity">
    <text evidence="2">Belongs to the AzlC family.</text>
</comment>
<evidence type="ECO:0000313" key="9">
    <source>
        <dbReference type="EMBL" id="ARP98326.1"/>
    </source>
</evidence>
<evidence type="ECO:0000256" key="3">
    <source>
        <dbReference type="ARBA" id="ARBA00022448"/>
    </source>
</evidence>
<evidence type="ECO:0000256" key="2">
    <source>
        <dbReference type="ARBA" id="ARBA00010735"/>
    </source>
</evidence>
<evidence type="ECO:0000256" key="8">
    <source>
        <dbReference type="SAM" id="Phobius"/>
    </source>
</evidence>
<dbReference type="GO" id="GO:0005886">
    <property type="term" value="C:plasma membrane"/>
    <property type="evidence" value="ECO:0007669"/>
    <property type="project" value="UniProtKB-SubCell"/>
</dbReference>
<feature type="transmembrane region" description="Helical" evidence="8">
    <location>
        <begin position="85"/>
        <end position="105"/>
    </location>
</feature>
<dbReference type="Pfam" id="PF03591">
    <property type="entry name" value="AzlC"/>
    <property type="match status" value="1"/>
</dbReference>
<evidence type="ECO:0000313" key="10">
    <source>
        <dbReference type="Proteomes" id="UP000194137"/>
    </source>
</evidence>
<dbReference type="InterPro" id="IPR011606">
    <property type="entry name" value="Brnchd-chn_aa_trnsp_permease"/>
</dbReference>
<dbReference type="KEGG" id="psin:CAK95_03905"/>
<keyword evidence="4" id="KW-1003">Cell membrane</keyword>
<dbReference type="GO" id="GO:1903785">
    <property type="term" value="P:L-valine transmembrane transport"/>
    <property type="evidence" value="ECO:0007669"/>
    <property type="project" value="TreeGrafter"/>
</dbReference>
<keyword evidence="7 8" id="KW-0472">Membrane</keyword>
<sequence>MTSMQPVASDGAPAPYWTIAGIRAGARMMIPALPGVIVFAAAFGALAAQKGLTLFETVLMSAIVFAGVSQFVAMEIWSPAMTGALILAIAVSTLVVNLRMVLMSASLQPWIAGSPGWQIYPSLILMTDGSWVASARYRKEGGADVGYLFGSSLVIWLVWVPSTAIGQIFGSLLADPKRFGVDLIVPLYFIALLAPTLEMSRRSLAWISAGVTAIAVFYLVPGHWYVIVGALTGAIVGGLIGDD</sequence>
<feature type="transmembrane region" description="Helical" evidence="8">
    <location>
        <begin position="28"/>
        <end position="48"/>
    </location>
</feature>
<dbReference type="AlphaFoldDB" id="A0A1W6ZLR5"/>
<organism evidence="9 10">
    <name type="scientific">Pseudorhodoplanes sinuspersici</name>
    <dbReference type="NCBI Taxonomy" id="1235591"/>
    <lineage>
        <taxon>Bacteria</taxon>
        <taxon>Pseudomonadati</taxon>
        <taxon>Pseudomonadota</taxon>
        <taxon>Alphaproteobacteria</taxon>
        <taxon>Hyphomicrobiales</taxon>
        <taxon>Pseudorhodoplanes</taxon>
    </lineage>
</organism>
<reference evidence="9 10" key="1">
    <citation type="submission" date="2017-05" db="EMBL/GenBank/DDBJ databases">
        <title>Full genome sequence of Pseudorhodoplanes sinuspersici.</title>
        <authorList>
            <person name="Dastgheib S.M.M."/>
            <person name="Shavandi M."/>
            <person name="Tirandaz H."/>
        </authorList>
    </citation>
    <scope>NUCLEOTIDE SEQUENCE [LARGE SCALE GENOMIC DNA]</scope>
    <source>
        <strain evidence="9 10">RIPI110</strain>
    </source>
</reference>
<feature type="transmembrane region" description="Helical" evidence="8">
    <location>
        <begin position="204"/>
        <end position="220"/>
    </location>
</feature>
<accession>A0A1W6ZLR5</accession>
<evidence type="ECO:0000256" key="1">
    <source>
        <dbReference type="ARBA" id="ARBA00004651"/>
    </source>
</evidence>
<evidence type="ECO:0000256" key="5">
    <source>
        <dbReference type="ARBA" id="ARBA00022692"/>
    </source>
</evidence>
<evidence type="ECO:0000256" key="6">
    <source>
        <dbReference type="ARBA" id="ARBA00022989"/>
    </source>
</evidence>
<keyword evidence="3" id="KW-0813">Transport</keyword>
<feature type="transmembrane region" description="Helical" evidence="8">
    <location>
        <begin position="179"/>
        <end position="197"/>
    </location>
</feature>
<dbReference type="PANTHER" id="PTHR34979:SF1">
    <property type="entry name" value="INNER MEMBRANE PROTEIN YGAZ"/>
    <property type="match status" value="1"/>
</dbReference>
<evidence type="ECO:0008006" key="11">
    <source>
        <dbReference type="Google" id="ProtNLM"/>
    </source>
</evidence>
<protein>
    <recommendedName>
        <fullName evidence="11">Branched-chain amino acid ABC transporter permease</fullName>
    </recommendedName>
</protein>
<feature type="transmembrane region" description="Helical" evidence="8">
    <location>
        <begin position="147"/>
        <end position="173"/>
    </location>
</feature>
<gene>
    <name evidence="9" type="ORF">CAK95_03905</name>
</gene>